<feature type="transmembrane region" description="Helical" evidence="12">
    <location>
        <begin position="982"/>
        <end position="997"/>
    </location>
</feature>
<dbReference type="Pfam" id="PF04791">
    <property type="entry name" value="LMBR1"/>
    <property type="match status" value="1"/>
</dbReference>
<keyword evidence="13" id="KW-0675">Receptor</keyword>
<evidence type="ECO:0000256" key="5">
    <source>
        <dbReference type="ARBA" id="ARBA00022676"/>
    </source>
</evidence>
<feature type="transmembrane region" description="Helical" evidence="12">
    <location>
        <begin position="959"/>
        <end position="976"/>
    </location>
</feature>
<keyword evidence="10 12" id="KW-0472">Membrane</keyword>
<keyword evidence="6" id="KW-0808">Transferase</keyword>
<feature type="transmembrane region" description="Helical" evidence="12">
    <location>
        <begin position="130"/>
        <end position="149"/>
    </location>
</feature>
<evidence type="ECO:0000256" key="4">
    <source>
        <dbReference type="ARBA" id="ARBA00010487"/>
    </source>
</evidence>
<organism evidence="13 14">
    <name type="scientific">Fragariocoptes setiger</name>
    <dbReference type="NCBI Taxonomy" id="1670756"/>
    <lineage>
        <taxon>Eukaryota</taxon>
        <taxon>Metazoa</taxon>
        <taxon>Ecdysozoa</taxon>
        <taxon>Arthropoda</taxon>
        <taxon>Chelicerata</taxon>
        <taxon>Arachnida</taxon>
        <taxon>Acari</taxon>
        <taxon>Acariformes</taxon>
        <taxon>Trombidiformes</taxon>
        <taxon>Prostigmata</taxon>
        <taxon>Eupodina</taxon>
        <taxon>Eriophyoidea</taxon>
        <taxon>Phytoptidae</taxon>
        <taxon>Fragariocoptes</taxon>
    </lineage>
</organism>
<comment type="subcellular location">
    <subcellularLocation>
        <location evidence="1">Endoplasmic reticulum membrane</location>
        <topology evidence="1">Multi-pass membrane protein</topology>
    </subcellularLocation>
</comment>
<feature type="region of interest" description="Disordered" evidence="11">
    <location>
        <begin position="694"/>
        <end position="713"/>
    </location>
</feature>
<keyword evidence="9 12" id="KW-1133">Transmembrane helix</keyword>
<feature type="transmembrane region" description="Helical" evidence="12">
    <location>
        <begin position="825"/>
        <end position="844"/>
    </location>
</feature>
<comment type="similarity">
    <text evidence="3">Belongs to the ALG6/ALG8 glucosyltransferase family.</text>
</comment>
<reference evidence="13 14" key="1">
    <citation type="submission" date="2020-10" db="EMBL/GenBank/DDBJ databases">
        <authorList>
            <person name="Klimov P.B."/>
            <person name="Dyachkov S.M."/>
            <person name="Chetverikov P.E."/>
        </authorList>
    </citation>
    <scope>NUCLEOTIDE SEQUENCE [LARGE SCALE GENOMIC DNA]</scope>
    <source>
        <strain evidence="13">BMOC 18-1129-001#AD2665</strain>
        <tissue evidence="13">Entire mites</tissue>
    </source>
</reference>
<feature type="transmembrane region" description="Helical" evidence="12">
    <location>
        <begin position="779"/>
        <end position="805"/>
    </location>
</feature>
<evidence type="ECO:0000256" key="3">
    <source>
        <dbReference type="ARBA" id="ARBA00008715"/>
    </source>
</evidence>
<evidence type="ECO:0000256" key="8">
    <source>
        <dbReference type="ARBA" id="ARBA00022824"/>
    </source>
</evidence>
<dbReference type="PANTHER" id="PTHR21355:SF0">
    <property type="entry name" value="G-PROTEIN COUPLED RECEPTOR-ASSOCIATED PROTEIN LMBRD2"/>
    <property type="match status" value="1"/>
</dbReference>
<feature type="transmembrane region" description="Helical" evidence="12">
    <location>
        <begin position="346"/>
        <end position="372"/>
    </location>
</feature>
<gene>
    <name evidence="13" type="primary">lmbrd2</name>
    <name evidence="13" type="ORF">GZH46_00621</name>
</gene>
<keyword evidence="8" id="KW-0256">Endoplasmic reticulum</keyword>
<keyword evidence="5" id="KW-0328">Glycosyltransferase</keyword>
<feature type="transmembrane region" description="Helical" evidence="12">
    <location>
        <begin position="33"/>
        <end position="53"/>
    </location>
</feature>
<dbReference type="InterPro" id="IPR006876">
    <property type="entry name" value="LMBR1-like_membr_prot"/>
</dbReference>
<evidence type="ECO:0000256" key="11">
    <source>
        <dbReference type="SAM" id="MobiDB-lite"/>
    </source>
</evidence>
<feature type="transmembrane region" description="Helical" evidence="12">
    <location>
        <begin position="91"/>
        <end position="110"/>
    </location>
</feature>
<evidence type="ECO:0000256" key="1">
    <source>
        <dbReference type="ARBA" id="ARBA00004477"/>
    </source>
</evidence>
<evidence type="ECO:0000256" key="6">
    <source>
        <dbReference type="ARBA" id="ARBA00022679"/>
    </source>
</evidence>
<feature type="transmembrane region" description="Helical" evidence="12">
    <location>
        <begin position="169"/>
        <end position="188"/>
    </location>
</feature>
<feature type="transmembrane region" description="Helical" evidence="12">
    <location>
        <begin position="6"/>
        <end position="26"/>
    </location>
</feature>
<accession>A0ABQ7SBN6</accession>
<name>A0ABQ7SBN6_9ACAR</name>
<sequence>MSILMPLTVEIFICFVLSSVLLFRYADFVNQNIITTVAVFISWFISFMVIFILPADISSTAYRQCLNDQSKQCILPWNYVPEPVLPRLWRIIYWTSQLLTWIILPLMQSYCMAGDFSSLARLKSSIKANLIYYSSLGVIFLTLLVYVMINNGLNFAKLKVIAITSSNTWGLLLLVILLGYGIVARINAEKCEAEERLDDVLEEIHQAHCAIGETGTHPLRRCLDKIISKCPPDWKRRSVSFRRQIVPNSNPAIDYLNLDTLIKLHQRVIQAVHIHRQTSCRWTEVIHEAIEEEDIVYNQTETMLASVRMFQRSIHHKMPTTLMGTLSSNLRTPRVEWYWKCMIRVWLLKIVGALTVVLSVAAIWSEFTFFIYSPTLSVFAIMINSAESSQSYFFMEMTSIISIGYLALCAFFTVFRMRIFNVYYLASNQQTDEYSILFSGMLLCRLTAPLCLNYLCLIHKDSHIIHELSHVETAFTGIMGHLDLIPVVNNGLNILLPLCISGVCLALYFDMGTQILHRLGFEQFVPGDELTDNWIENGRELVKREKAKLLRTFYSSRSQSTDQTFSTDFDVHRNWLAITFNLPLNRWYFDDTSKWTLDYPPLFAWFEYALATIANIVDPGMLKLTSGTIRTYAAIIFQRTSVILSDTFYYFAIYELCYAMERANFWQIAHDRTIGSTGSASSEEEEDHQDELNILGGDVDEDEDDNRESGLNSRSRKLEVQSLVEALCNPNLSTSCAILMLLHPALLIVDHIHFQYNGFLSGFLIMSVSRIITKRYIEAGIWFAVLLNLKHIYLYCAPAYGIYILRKYCLGSQGRFTGLDFLLRLHLMALSVEVVYMFTFVPFMQAKSSLMPHTSPIPRGLLQIMHRIFPFKRGLCHAYWAPNFWSFYNTVDKFISVVIGKKASAQAVMTGGLVEDSSHQYMPTVTPLATFLVVAAVDIPIIAKLWKHSRDWNKDSTQLFLRALTLCAFTSFQFGYHVHEKAIILVLLPLIPLSFLNQKLAQSMMIISVAGTYSLFPLLYEPGEWPVKWLLLIIYHIYALKLLNSQLSARVDKGGCQKHKHIIDIPFCAYVIGMVTLEVYCAFLHGNTFNPLVALNKFEFLPLLMTSVYSALGIMYGYVLTYAEMIGHQPR</sequence>
<dbReference type="PANTHER" id="PTHR21355">
    <property type="entry name" value="G-PROTEIN COUPLED RECEPTOR-ASSOCIATED PROTEIN LMBRD2"/>
    <property type="match status" value="1"/>
</dbReference>
<evidence type="ECO:0000256" key="2">
    <source>
        <dbReference type="ARBA" id="ARBA00004922"/>
    </source>
</evidence>
<evidence type="ECO:0000313" key="13">
    <source>
        <dbReference type="EMBL" id="KAG9510819.1"/>
    </source>
</evidence>
<comment type="pathway">
    <text evidence="2">Protein modification; protein glycosylation.</text>
</comment>
<evidence type="ECO:0000256" key="7">
    <source>
        <dbReference type="ARBA" id="ARBA00022692"/>
    </source>
</evidence>
<dbReference type="InterPro" id="IPR004856">
    <property type="entry name" value="Glyco_trans_ALG6/ALG8"/>
</dbReference>
<feature type="transmembrane region" description="Helical" evidence="12">
    <location>
        <begin position="1065"/>
        <end position="1085"/>
    </location>
</feature>
<feature type="transmembrane region" description="Helical" evidence="12">
    <location>
        <begin position="1100"/>
        <end position="1123"/>
    </location>
</feature>
<evidence type="ECO:0000256" key="12">
    <source>
        <dbReference type="SAM" id="Phobius"/>
    </source>
</evidence>
<feature type="transmembrane region" description="Helical" evidence="12">
    <location>
        <begin position="928"/>
        <end position="947"/>
    </location>
</feature>
<evidence type="ECO:0000256" key="9">
    <source>
        <dbReference type="ARBA" id="ARBA00022989"/>
    </source>
</evidence>
<dbReference type="Pfam" id="PF03155">
    <property type="entry name" value="Alg6_Alg8"/>
    <property type="match status" value="2"/>
</dbReference>
<comment type="similarity">
    <text evidence="4">Belongs to the LIMR family.</text>
</comment>
<comment type="caution">
    <text evidence="13">The sequence shown here is derived from an EMBL/GenBank/DDBJ whole genome shotgun (WGS) entry which is preliminary data.</text>
</comment>
<evidence type="ECO:0000313" key="14">
    <source>
        <dbReference type="Proteomes" id="UP000825002"/>
    </source>
</evidence>
<proteinExistence type="inferred from homology"/>
<keyword evidence="14" id="KW-1185">Reference proteome</keyword>
<dbReference type="InterPro" id="IPR051584">
    <property type="entry name" value="GPCR-associated_LMBR1"/>
</dbReference>
<feature type="transmembrane region" description="Helical" evidence="12">
    <location>
        <begin position="392"/>
        <end position="415"/>
    </location>
</feature>
<dbReference type="Proteomes" id="UP000825002">
    <property type="component" value="Unassembled WGS sequence"/>
</dbReference>
<protein>
    <submittedName>
        <fullName evidence="13">G-protein coupled receptor-associated protein LMBRD2</fullName>
    </submittedName>
</protein>
<dbReference type="EMBL" id="JAIFTH010000071">
    <property type="protein sequence ID" value="KAG9510819.1"/>
    <property type="molecule type" value="Genomic_DNA"/>
</dbReference>
<evidence type="ECO:0000256" key="10">
    <source>
        <dbReference type="ARBA" id="ARBA00023136"/>
    </source>
</evidence>
<keyword evidence="7 12" id="KW-0812">Transmembrane</keyword>